<protein>
    <recommendedName>
        <fullName evidence="2">thioredoxin-dependent peroxiredoxin</fullName>
        <ecNumber evidence="2">1.11.1.24</ecNumber>
    </recommendedName>
    <alternativeName>
        <fullName evidence="8">Thioredoxin peroxidase</fullName>
    </alternativeName>
    <alternativeName>
        <fullName evidence="10">Thioredoxin-dependent peroxiredoxin Bcp</fullName>
    </alternativeName>
</protein>
<dbReference type="GO" id="GO:0008379">
    <property type="term" value="F:thioredoxin peroxidase activity"/>
    <property type="evidence" value="ECO:0007669"/>
    <property type="project" value="TreeGrafter"/>
</dbReference>
<dbReference type="CDD" id="cd02970">
    <property type="entry name" value="PRX_like2"/>
    <property type="match status" value="1"/>
</dbReference>
<dbReference type="GO" id="GO:0045454">
    <property type="term" value="P:cell redox homeostasis"/>
    <property type="evidence" value="ECO:0007669"/>
    <property type="project" value="TreeGrafter"/>
</dbReference>
<evidence type="ECO:0000256" key="1">
    <source>
        <dbReference type="ARBA" id="ARBA00003330"/>
    </source>
</evidence>
<comment type="catalytic activity">
    <reaction evidence="11">
        <text>a hydroperoxide + [thioredoxin]-dithiol = an alcohol + [thioredoxin]-disulfide + H2O</text>
        <dbReference type="Rhea" id="RHEA:62620"/>
        <dbReference type="Rhea" id="RHEA-COMP:10698"/>
        <dbReference type="Rhea" id="RHEA-COMP:10700"/>
        <dbReference type="ChEBI" id="CHEBI:15377"/>
        <dbReference type="ChEBI" id="CHEBI:29950"/>
        <dbReference type="ChEBI" id="CHEBI:30879"/>
        <dbReference type="ChEBI" id="CHEBI:35924"/>
        <dbReference type="ChEBI" id="CHEBI:50058"/>
        <dbReference type="EC" id="1.11.1.24"/>
    </reaction>
</comment>
<evidence type="ECO:0000256" key="7">
    <source>
        <dbReference type="ARBA" id="ARBA00023284"/>
    </source>
</evidence>
<dbReference type="InterPro" id="IPR000866">
    <property type="entry name" value="AhpC/TSA"/>
</dbReference>
<evidence type="ECO:0000256" key="2">
    <source>
        <dbReference type="ARBA" id="ARBA00013017"/>
    </source>
</evidence>
<dbReference type="SUPFAM" id="SSF52833">
    <property type="entry name" value="Thioredoxin-like"/>
    <property type="match status" value="1"/>
</dbReference>
<name>A0A6S6T2I2_9BACT</name>
<dbReference type="EMBL" id="CACVAW010000049">
    <property type="protein sequence ID" value="CAA6812534.1"/>
    <property type="molecule type" value="Genomic_DNA"/>
</dbReference>
<keyword evidence="6" id="KW-1015">Disulfide bond</keyword>
<dbReference type="PROSITE" id="PS51257">
    <property type="entry name" value="PROKAR_LIPOPROTEIN"/>
    <property type="match status" value="1"/>
</dbReference>
<evidence type="ECO:0000256" key="9">
    <source>
        <dbReference type="ARBA" id="ARBA00038489"/>
    </source>
</evidence>
<keyword evidence="12" id="KW-0732">Signal</keyword>
<evidence type="ECO:0000256" key="12">
    <source>
        <dbReference type="SAM" id="SignalP"/>
    </source>
</evidence>
<evidence type="ECO:0000256" key="3">
    <source>
        <dbReference type="ARBA" id="ARBA00022559"/>
    </source>
</evidence>
<evidence type="ECO:0000256" key="4">
    <source>
        <dbReference type="ARBA" id="ARBA00022862"/>
    </source>
</evidence>
<dbReference type="AlphaFoldDB" id="A0A6S6T2I2"/>
<keyword evidence="3" id="KW-0575">Peroxidase</keyword>
<dbReference type="PROSITE" id="PS51352">
    <property type="entry name" value="THIOREDOXIN_2"/>
    <property type="match status" value="1"/>
</dbReference>
<feature type="signal peptide" evidence="12">
    <location>
        <begin position="1"/>
        <end position="22"/>
    </location>
</feature>
<evidence type="ECO:0000313" key="14">
    <source>
        <dbReference type="EMBL" id="CAA6812534.1"/>
    </source>
</evidence>
<feature type="chain" id="PRO_5028320885" description="thioredoxin-dependent peroxiredoxin" evidence="12">
    <location>
        <begin position="23"/>
        <end position="200"/>
    </location>
</feature>
<keyword evidence="5" id="KW-0560">Oxidoreductase</keyword>
<dbReference type="GO" id="GO:0034599">
    <property type="term" value="P:cellular response to oxidative stress"/>
    <property type="evidence" value="ECO:0007669"/>
    <property type="project" value="TreeGrafter"/>
</dbReference>
<sequence>MNFIKKSFLVGLLALLVTGCNSSDDISKQSTAVQIDTKDIDGKEFNLYKSLDNAPVVLVFYRGGWCPYCNVQLRELQANVLPTVNKMGAKLVAISVDKPDEALKTKDQNTLGMILLSDSDAKILKDYKVDYKVPMELVNKYKNNYKIDIEKASGNKNHIIAIPAVYVIGQDKKIKFEYIDENYKVRAQTEDILKALKSLK</sequence>
<dbReference type="InterPro" id="IPR050924">
    <property type="entry name" value="Peroxiredoxin_BCP/PrxQ"/>
</dbReference>
<keyword evidence="4" id="KW-0049">Antioxidant</keyword>
<feature type="domain" description="Thioredoxin" evidence="13">
    <location>
        <begin position="26"/>
        <end position="200"/>
    </location>
</feature>
<dbReference type="InterPro" id="IPR013766">
    <property type="entry name" value="Thioredoxin_domain"/>
</dbReference>
<keyword evidence="7" id="KW-0676">Redox-active center</keyword>
<comment type="function">
    <text evidence="1">Thiol-specific peroxidase that catalyzes the reduction of hydrogen peroxide and organic hydroperoxides to water and alcohols, respectively. Plays a role in cell protection against oxidative stress by detoxifying peroxides and as sensor of hydrogen peroxide-mediated signaling events.</text>
</comment>
<evidence type="ECO:0000256" key="8">
    <source>
        <dbReference type="ARBA" id="ARBA00032824"/>
    </source>
</evidence>
<gene>
    <name evidence="14" type="ORF">HELGO_WM21724</name>
</gene>
<dbReference type="PANTHER" id="PTHR42801:SF7">
    <property type="entry name" value="SLL1159 PROTEIN"/>
    <property type="match status" value="1"/>
</dbReference>
<dbReference type="PANTHER" id="PTHR42801">
    <property type="entry name" value="THIOREDOXIN-DEPENDENT PEROXIDE REDUCTASE"/>
    <property type="match status" value="1"/>
</dbReference>
<evidence type="ECO:0000256" key="11">
    <source>
        <dbReference type="ARBA" id="ARBA00049091"/>
    </source>
</evidence>
<dbReference type="InterPro" id="IPR036249">
    <property type="entry name" value="Thioredoxin-like_sf"/>
</dbReference>
<proteinExistence type="inferred from homology"/>
<accession>A0A6S6T2I2</accession>
<dbReference type="EC" id="1.11.1.24" evidence="2"/>
<evidence type="ECO:0000256" key="10">
    <source>
        <dbReference type="ARBA" id="ARBA00042639"/>
    </source>
</evidence>
<dbReference type="Pfam" id="PF00578">
    <property type="entry name" value="AhpC-TSA"/>
    <property type="match status" value="1"/>
</dbReference>
<dbReference type="GO" id="GO:0005737">
    <property type="term" value="C:cytoplasm"/>
    <property type="evidence" value="ECO:0007669"/>
    <property type="project" value="TreeGrafter"/>
</dbReference>
<evidence type="ECO:0000259" key="13">
    <source>
        <dbReference type="PROSITE" id="PS51352"/>
    </source>
</evidence>
<comment type="similarity">
    <text evidence="9">Belongs to the peroxiredoxin family. BCP/PrxQ subfamily.</text>
</comment>
<reference evidence="14" key="1">
    <citation type="submission" date="2020-01" db="EMBL/GenBank/DDBJ databases">
        <authorList>
            <person name="Meier V. D."/>
            <person name="Meier V D."/>
        </authorList>
    </citation>
    <scope>NUCLEOTIDE SEQUENCE</scope>
    <source>
        <strain evidence="14">HLG_WM_MAG_12</strain>
    </source>
</reference>
<evidence type="ECO:0000256" key="6">
    <source>
        <dbReference type="ARBA" id="ARBA00023157"/>
    </source>
</evidence>
<evidence type="ECO:0000256" key="5">
    <source>
        <dbReference type="ARBA" id="ARBA00023002"/>
    </source>
</evidence>
<dbReference type="Gene3D" id="3.40.30.10">
    <property type="entry name" value="Glutaredoxin"/>
    <property type="match status" value="1"/>
</dbReference>
<organism evidence="14">
    <name type="scientific">uncultured Campylobacterales bacterium</name>
    <dbReference type="NCBI Taxonomy" id="352960"/>
    <lineage>
        <taxon>Bacteria</taxon>
        <taxon>Pseudomonadati</taxon>
        <taxon>Campylobacterota</taxon>
        <taxon>Epsilonproteobacteria</taxon>
        <taxon>Campylobacterales</taxon>
        <taxon>environmental samples</taxon>
    </lineage>
</organism>